<organism evidence="1 2">
    <name type="scientific">Microbulbifer variabilis</name>
    <dbReference type="NCBI Taxonomy" id="266805"/>
    <lineage>
        <taxon>Bacteria</taxon>
        <taxon>Pseudomonadati</taxon>
        <taxon>Pseudomonadota</taxon>
        <taxon>Gammaproteobacteria</taxon>
        <taxon>Cellvibrionales</taxon>
        <taxon>Microbulbiferaceae</taxon>
        <taxon>Microbulbifer</taxon>
    </lineage>
</organism>
<evidence type="ECO:0000313" key="2">
    <source>
        <dbReference type="Proteomes" id="UP001055658"/>
    </source>
</evidence>
<dbReference type="EMBL" id="CP092418">
    <property type="protein sequence ID" value="USD22195.1"/>
    <property type="molecule type" value="Genomic_DNA"/>
</dbReference>
<dbReference type="RefSeq" id="WP_252084557.1">
    <property type="nucleotide sequence ID" value="NZ_CP092418.1"/>
</dbReference>
<evidence type="ECO:0000313" key="1">
    <source>
        <dbReference type="EMBL" id="USD22195.1"/>
    </source>
</evidence>
<proteinExistence type="predicted"/>
<dbReference type="InterPro" id="IPR037217">
    <property type="entry name" value="Trp/Indoleamine_2_3_dOase-like"/>
</dbReference>
<sequence>MDILETLTLLEFLSFRNRLSTASGFQSFQFCEIKVLIGIYHNDPLLNEICEGCSISTVLYNNNGRAKDGSKAGTGGSAMSGQKAIFTVRLSCAIEGSRCGVSVISSRHKKSQHIAGFFYAMRRLARFSLVYFSKGTRET</sequence>
<protein>
    <submittedName>
        <fullName evidence="1">Uncharacterized protein</fullName>
    </submittedName>
</protein>
<dbReference type="Gene3D" id="1.20.58.480">
    <property type="match status" value="1"/>
</dbReference>
<reference evidence="1" key="1">
    <citation type="submission" date="2022-02" db="EMBL/GenBank/DDBJ databases">
        <title>Coral-associated bacteria.</title>
        <authorList>
            <person name="Tang K."/>
            <person name="Wang X."/>
        </authorList>
    </citation>
    <scope>NUCLEOTIDE SEQUENCE</scope>
    <source>
        <strain evidence="1">SCSIO 43006</strain>
    </source>
</reference>
<accession>A0ABY4VD16</accession>
<keyword evidence="2" id="KW-1185">Reference proteome</keyword>
<gene>
    <name evidence="1" type="ORF">MJO52_03400</name>
</gene>
<name>A0ABY4VD16_9GAMM</name>
<dbReference type="SUPFAM" id="SSF140959">
    <property type="entry name" value="Indolic compounds 2,3-dioxygenase-like"/>
    <property type="match status" value="1"/>
</dbReference>
<dbReference type="Proteomes" id="UP001055658">
    <property type="component" value="Chromosome"/>
</dbReference>